<dbReference type="NCBIfam" id="TIGR00107">
    <property type="entry name" value="deoD"/>
    <property type="match status" value="1"/>
</dbReference>
<dbReference type="Gene3D" id="3.40.50.1580">
    <property type="entry name" value="Nucleoside phosphorylase domain"/>
    <property type="match status" value="1"/>
</dbReference>
<comment type="function">
    <text evidence="5">Catalyzes the reversible phosphorolytic breakdown of the N-glycosidic bond in the beta-(deoxy)ribonucleoside molecules, with the formation of the corresponding free purine bases and pentose-1-phosphate.</text>
</comment>
<dbReference type="InterPro" id="IPR035994">
    <property type="entry name" value="Nucleoside_phosphorylase_sf"/>
</dbReference>
<dbReference type="InterPro" id="IPR004402">
    <property type="entry name" value="DeoD-type"/>
</dbReference>
<evidence type="ECO:0000256" key="1">
    <source>
        <dbReference type="ARBA" id="ARBA00010456"/>
    </source>
</evidence>
<name>A0A7X2T0J2_9CLOT</name>
<evidence type="ECO:0000313" key="7">
    <source>
        <dbReference type="EMBL" id="MSR89928.1"/>
    </source>
</evidence>
<feature type="binding site" evidence="5">
    <location>
        <position position="43"/>
    </location>
    <ligand>
        <name>phosphate</name>
        <dbReference type="ChEBI" id="CHEBI:43474"/>
        <note>ligand shared between dimeric partners</note>
    </ligand>
</feature>
<feature type="domain" description="Nucleoside phosphorylase" evidence="6">
    <location>
        <begin position="16"/>
        <end position="222"/>
    </location>
</feature>
<feature type="binding site" description="in other chain" evidence="5">
    <location>
        <begin position="87"/>
        <end position="90"/>
    </location>
    <ligand>
        <name>phosphate</name>
        <dbReference type="ChEBI" id="CHEBI:43474"/>
        <note>ligand shared between dimeric partners</note>
    </ligand>
</feature>
<accession>A0A7X2T0J2</accession>
<feature type="binding site" description="in other chain" evidence="5">
    <location>
        <begin position="203"/>
        <end position="204"/>
    </location>
    <ligand>
        <name>a purine D-ribonucleoside</name>
        <dbReference type="ChEBI" id="CHEBI:142355"/>
        <note>ligand shared between dimeric partners</note>
    </ligand>
</feature>
<dbReference type="RefSeq" id="WP_154529811.1">
    <property type="nucleotide sequence ID" value="NZ_VULX01000001.1"/>
</dbReference>
<evidence type="ECO:0000313" key="8">
    <source>
        <dbReference type="Proteomes" id="UP000460287"/>
    </source>
</evidence>
<dbReference type="PANTHER" id="PTHR43691">
    <property type="entry name" value="URIDINE PHOSPHORYLASE"/>
    <property type="match status" value="1"/>
</dbReference>
<keyword evidence="3 5" id="KW-0808">Transferase</keyword>
<protein>
    <recommendedName>
        <fullName evidence="5">Purine nucleoside phosphorylase DeoD-type</fullName>
        <shortName evidence="5">PNP</shortName>
        <ecNumber evidence="5">2.4.2.1</ecNumber>
    </recommendedName>
</protein>
<dbReference type="SUPFAM" id="SSF53167">
    <property type="entry name" value="Purine and uridine phosphorylases"/>
    <property type="match status" value="1"/>
</dbReference>
<dbReference type="AlphaFoldDB" id="A0A7X2T0J2"/>
<comment type="subunit">
    <text evidence="5">Homohexamer; trimer of homodimers.</text>
</comment>
<feature type="binding site" description="in other chain" evidence="5">
    <location>
        <begin position="179"/>
        <end position="181"/>
    </location>
    <ligand>
        <name>a purine D-ribonucleoside</name>
        <dbReference type="ChEBI" id="CHEBI:142355"/>
        <note>ligand shared between dimeric partners</note>
    </ligand>
</feature>
<evidence type="ECO:0000256" key="2">
    <source>
        <dbReference type="ARBA" id="ARBA00022676"/>
    </source>
</evidence>
<evidence type="ECO:0000256" key="3">
    <source>
        <dbReference type="ARBA" id="ARBA00022679"/>
    </source>
</evidence>
<dbReference type="HAMAP" id="MF_01627">
    <property type="entry name" value="Pur_nucleosid_phosp"/>
    <property type="match status" value="1"/>
</dbReference>
<dbReference type="PANTHER" id="PTHR43691:SF11">
    <property type="entry name" value="FI09636P-RELATED"/>
    <property type="match status" value="1"/>
</dbReference>
<evidence type="ECO:0000256" key="4">
    <source>
        <dbReference type="ARBA" id="ARBA00048447"/>
    </source>
</evidence>
<feature type="binding site" description="in other chain" evidence="5">
    <location>
        <position position="20"/>
    </location>
    <ligand>
        <name>phosphate</name>
        <dbReference type="ChEBI" id="CHEBI:43474"/>
        <note>ligand shared between dimeric partners</note>
    </ligand>
</feature>
<dbReference type="GO" id="GO:0004850">
    <property type="term" value="F:uridine phosphorylase activity"/>
    <property type="evidence" value="ECO:0007669"/>
    <property type="project" value="UniProtKB-EC"/>
</dbReference>
<dbReference type="InterPro" id="IPR000845">
    <property type="entry name" value="Nucleoside_phosphorylase_d"/>
</dbReference>
<evidence type="ECO:0000256" key="5">
    <source>
        <dbReference type="HAMAP-Rule" id="MF_01627"/>
    </source>
</evidence>
<feature type="binding site" description="in other chain" evidence="5">
    <location>
        <position position="24"/>
    </location>
    <ligand>
        <name>phosphate</name>
        <dbReference type="ChEBI" id="CHEBI:43474"/>
        <note>ligand shared between dimeric partners</note>
    </ligand>
</feature>
<comment type="catalytic activity">
    <reaction evidence="5">
        <text>a purine 2'-deoxy-D-ribonucleoside + phosphate = a purine nucleobase + 2-deoxy-alpha-D-ribose 1-phosphate</text>
        <dbReference type="Rhea" id="RHEA:36431"/>
        <dbReference type="ChEBI" id="CHEBI:26386"/>
        <dbReference type="ChEBI" id="CHEBI:43474"/>
        <dbReference type="ChEBI" id="CHEBI:57259"/>
        <dbReference type="ChEBI" id="CHEBI:142361"/>
        <dbReference type="EC" id="2.4.2.1"/>
    </reaction>
</comment>
<comment type="catalytic activity">
    <reaction evidence="5">
        <text>a purine D-ribonucleoside + phosphate = a purine nucleobase + alpha-D-ribose 1-phosphate</text>
        <dbReference type="Rhea" id="RHEA:19805"/>
        <dbReference type="ChEBI" id="CHEBI:26386"/>
        <dbReference type="ChEBI" id="CHEBI:43474"/>
        <dbReference type="ChEBI" id="CHEBI:57720"/>
        <dbReference type="ChEBI" id="CHEBI:142355"/>
        <dbReference type="EC" id="2.4.2.1"/>
    </reaction>
</comment>
<evidence type="ECO:0000259" key="6">
    <source>
        <dbReference type="Pfam" id="PF01048"/>
    </source>
</evidence>
<gene>
    <name evidence="5 7" type="primary">deoD</name>
    <name evidence="7" type="ORF">FYJ33_00510</name>
</gene>
<dbReference type="GO" id="GO:0004731">
    <property type="term" value="F:purine-nucleoside phosphorylase activity"/>
    <property type="evidence" value="ECO:0007669"/>
    <property type="project" value="UniProtKB-UniRule"/>
</dbReference>
<dbReference type="GO" id="GO:0006152">
    <property type="term" value="P:purine nucleoside catabolic process"/>
    <property type="evidence" value="ECO:0007669"/>
    <property type="project" value="TreeGrafter"/>
</dbReference>
<comment type="caution">
    <text evidence="7">The sequence shown here is derived from an EMBL/GenBank/DDBJ whole genome shotgun (WGS) entry which is preliminary data.</text>
</comment>
<dbReference type="Proteomes" id="UP000460287">
    <property type="component" value="Unassembled WGS sequence"/>
</dbReference>
<dbReference type="EMBL" id="VULX01000001">
    <property type="protein sequence ID" value="MSR89928.1"/>
    <property type="molecule type" value="Genomic_DNA"/>
</dbReference>
<dbReference type="CDD" id="cd09006">
    <property type="entry name" value="PNP_EcPNPI-like"/>
    <property type="match status" value="1"/>
</dbReference>
<sequence length="235" mass="25708">MSTHIGAKKGDIAETVLLPGDPLRAKFIANNFLEDVKCYNEVRGMYGFTGTYKGRRISVQGTGMGVPSISIYSTELISEYGVKNLIRVGTAGSMQEDVKVRDIVIAMSSCTDSSVNKNRFDGMDYAPTASFNLLKTAYDTSVSHNITPKVGTIFTSDNFYNDKKDAWKIWAEYGCLAIEMETSALYTIAAKFKVNALTILTISDSMVTGEATTAEERQTTFTDMMKIALDTAVAL</sequence>
<reference evidence="7 8" key="1">
    <citation type="submission" date="2019-08" db="EMBL/GenBank/DDBJ databases">
        <title>In-depth cultivation of the pig gut microbiome towards novel bacterial diversity and tailored functional studies.</title>
        <authorList>
            <person name="Wylensek D."/>
            <person name="Hitch T.C.A."/>
            <person name="Clavel T."/>
        </authorList>
    </citation>
    <scope>NUCLEOTIDE SEQUENCE [LARGE SCALE GENOMIC DNA]</scope>
    <source>
        <strain evidence="7 8">WCA-383-APC-5B</strain>
    </source>
</reference>
<dbReference type="InterPro" id="IPR018016">
    <property type="entry name" value="Nucleoside_phosphorylase_CS"/>
</dbReference>
<comment type="similarity">
    <text evidence="1 5">Belongs to the PNP/UDP phosphorylase family.</text>
</comment>
<proteinExistence type="inferred from homology"/>
<dbReference type="Pfam" id="PF01048">
    <property type="entry name" value="PNP_UDP_1"/>
    <property type="match status" value="1"/>
</dbReference>
<keyword evidence="2 5" id="KW-0328">Glycosyltransferase</keyword>
<feature type="active site" description="Proton donor" evidence="5">
    <location>
        <position position="204"/>
    </location>
</feature>
<dbReference type="NCBIfam" id="NF004489">
    <property type="entry name" value="PRK05819.1"/>
    <property type="match status" value="1"/>
</dbReference>
<feature type="binding site" evidence="5">
    <location>
        <position position="4"/>
    </location>
    <ligand>
        <name>a purine D-ribonucleoside</name>
        <dbReference type="ChEBI" id="CHEBI:142355"/>
        <note>ligand shared between dimeric partners</note>
    </ligand>
</feature>
<dbReference type="EC" id="2.4.2.1" evidence="5"/>
<organism evidence="7 8">
    <name type="scientific">Inconstantimicrobium porci</name>
    <dbReference type="NCBI Taxonomy" id="2652291"/>
    <lineage>
        <taxon>Bacteria</taxon>
        <taxon>Bacillati</taxon>
        <taxon>Bacillota</taxon>
        <taxon>Clostridia</taxon>
        <taxon>Eubacteriales</taxon>
        <taxon>Clostridiaceae</taxon>
        <taxon>Inconstantimicrobium</taxon>
    </lineage>
</organism>
<comment type="catalytic activity">
    <reaction evidence="4">
        <text>uridine + phosphate = alpha-D-ribose 1-phosphate + uracil</text>
        <dbReference type="Rhea" id="RHEA:24388"/>
        <dbReference type="ChEBI" id="CHEBI:16704"/>
        <dbReference type="ChEBI" id="CHEBI:17568"/>
        <dbReference type="ChEBI" id="CHEBI:43474"/>
        <dbReference type="ChEBI" id="CHEBI:57720"/>
        <dbReference type="EC" id="2.4.2.3"/>
    </reaction>
</comment>
<keyword evidence="8" id="KW-1185">Reference proteome</keyword>
<dbReference type="PROSITE" id="PS01232">
    <property type="entry name" value="PNP_UDP_1"/>
    <property type="match status" value="1"/>
</dbReference>
<dbReference type="GO" id="GO:0005829">
    <property type="term" value="C:cytosol"/>
    <property type="evidence" value="ECO:0007669"/>
    <property type="project" value="TreeGrafter"/>
</dbReference>
<feature type="site" description="Important for catalytic activity" evidence="5">
    <location>
        <position position="217"/>
    </location>
</feature>